<dbReference type="Proteomes" id="UP000008493">
    <property type="component" value="Unassembled WGS sequence"/>
</dbReference>
<proteinExistence type="predicted"/>
<dbReference type="Gene3D" id="3.50.50.60">
    <property type="entry name" value="FAD/NAD(P)-binding domain"/>
    <property type="match status" value="1"/>
</dbReference>
<dbReference type="OrthoDB" id="74360at2759"/>
<dbReference type="InParanoid" id="K5WLH4"/>
<dbReference type="GeneID" id="18822678"/>
<gene>
    <name evidence="2" type="ORF">AGABI1DRAFT_109041</name>
</gene>
<dbReference type="AlphaFoldDB" id="K5WLH4"/>
<dbReference type="eggNOG" id="KOG1399">
    <property type="taxonomic scope" value="Eukaryota"/>
</dbReference>
<dbReference type="Pfam" id="PF13738">
    <property type="entry name" value="Pyr_redox_3"/>
    <property type="match status" value="1"/>
</dbReference>
<name>K5WLH4_AGABU</name>
<sequence length="611" mass="67939">MMNIPDGKLPTLALLNASVPPDLDARQVAKVWFSAFSTAIGSGDVQAIVSLLLPDSYWRDMLALTWDFRTFHGQDKISTFLKDQLPLTKMGNLTLRDDDYLGLSKPYPDVAWISMFFDFETGVGIGSGIIRLVPTASGDWKAHVVYTNLEDLKGFPEKMNALRDDNVNHASWAQDRREAMKFKDKEPAVLIVGGSQSGLMIAARLKAFGIPALVVEKTPRIGDNWRNRYQALCLHDPVWYDHMPYMPSLLTSRFPSTWPVYCPAGKLANWLEYYAEAMELPVWTSSTVASASQDSNNMWHVTVMCDDGSKRTFVVKHLIFATGFSGSSYDLPNIPGLNKFKGPYLHSSQHKRAIDHAGKKVVVIGACTSAHDIARDYYTHGVDVTMVQRGPTYIMGIKNGWGVFFKGTYEEGGPPVDIADRLSASFPYHMSTEYSQRKVKEVAELDRDTLDGLRSVGFRLFDGINGTGSSLLARIKAGGYYLDTGTCQLVIDKKIKLKNDSRIAEIKENSLKFENGSEVPADVIIFATGLADISSEIRRICSQDVGKKLKKIWGLSSEGEINGAWGDLGIPNLWMMCGNLAMGRFHSKHIALQIKAMEEGVFGRRYTNPNE</sequence>
<dbReference type="RefSeq" id="XP_007333286.1">
    <property type="nucleotide sequence ID" value="XM_007333224.1"/>
</dbReference>
<dbReference type="SUPFAM" id="SSF51905">
    <property type="entry name" value="FAD/NAD(P)-binding domain"/>
    <property type="match status" value="2"/>
</dbReference>
<dbReference type="GO" id="GO:0050660">
    <property type="term" value="F:flavin adenine dinucleotide binding"/>
    <property type="evidence" value="ECO:0007669"/>
    <property type="project" value="TreeGrafter"/>
</dbReference>
<evidence type="ECO:0000313" key="3">
    <source>
        <dbReference type="Proteomes" id="UP000008493"/>
    </source>
</evidence>
<reference evidence="3" key="1">
    <citation type="journal article" date="2012" name="Proc. Natl. Acad. Sci. U.S.A.">
        <title>Genome sequence of the button mushroom Agaricus bisporus reveals mechanisms governing adaptation to a humic-rich ecological niche.</title>
        <authorList>
            <person name="Morin E."/>
            <person name="Kohler A."/>
            <person name="Baker A.R."/>
            <person name="Foulongne-Oriol M."/>
            <person name="Lombard V."/>
            <person name="Nagy L.G."/>
            <person name="Ohm R.A."/>
            <person name="Patyshakuliyeva A."/>
            <person name="Brun A."/>
            <person name="Aerts A.L."/>
            <person name="Bailey A.M."/>
            <person name="Billette C."/>
            <person name="Coutinho P.M."/>
            <person name="Deakin G."/>
            <person name="Doddapaneni H."/>
            <person name="Floudas D."/>
            <person name="Grimwood J."/>
            <person name="Hilden K."/>
            <person name="Kuees U."/>
            <person name="LaButti K.M."/>
            <person name="Lapidus A."/>
            <person name="Lindquist E.A."/>
            <person name="Lucas S.M."/>
            <person name="Murat C."/>
            <person name="Riley R.W."/>
            <person name="Salamov A.A."/>
            <person name="Schmutz J."/>
            <person name="Subramanian V."/>
            <person name="Woesten H.A.B."/>
            <person name="Xu J."/>
            <person name="Eastwood D.C."/>
            <person name="Foster G.D."/>
            <person name="Sonnenberg A.S."/>
            <person name="Cullen D."/>
            <person name="de Vries R.P."/>
            <person name="Lundell T."/>
            <person name="Hibbett D.S."/>
            <person name="Henrissat B."/>
            <person name="Burton K.S."/>
            <person name="Kerrigan R.W."/>
            <person name="Challen M.P."/>
            <person name="Grigoriev I.V."/>
            <person name="Martin F."/>
        </authorList>
    </citation>
    <scope>NUCLEOTIDE SEQUENCE [LARGE SCALE GENOMIC DNA]</scope>
    <source>
        <strain evidence="3">JB137-S8 / ATCC MYA-4627 / FGSC 10392</strain>
    </source>
</reference>
<keyword evidence="1" id="KW-0560">Oxidoreductase</keyword>
<organism evidence="2 3">
    <name type="scientific">Agaricus bisporus var. burnettii (strain JB137-S8 / ATCC MYA-4627 / FGSC 10392)</name>
    <name type="common">White button mushroom</name>
    <dbReference type="NCBI Taxonomy" id="597362"/>
    <lineage>
        <taxon>Eukaryota</taxon>
        <taxon>Fungi</taxon>
        <taxon>Dikarya</taxon>
        <taxon>Basidiomycota</taxon>
        <taxon>Agaricomycotina</taxon>
        <taxon>Agaricomycetes</taxon>
        <taxon>Agaricomycetidae</taxon>
        <taxon>Agaricales</taxon>
        <taxon>Agaricineae</taxon>
        <taxon>Agaricaceae</taxon>
        <taxon>Agaricus</taxon>
    </lineage>
</organism>
<dbReference type="PANTHER" id="PTHR43539:SF68">
    <property type="entry name" value="FLAVIN-BINDING MONOOXYGENASE-LIKE PROTEIN (AFU_ORTHOLOGUE AFUA_4G09220)"/>
    <property type="match status" value="1"/>
</dbReference>
<dbReference type="PANTHER" id="PTHR43539">
    <property type="entry name" value="FLAVIN-BINDING MONOOXYGENASE-LIKE PROTEIN (AFU_ORTHOLOGUE AFUA_4G09220)"/>
    <property type="match status" value="1"/>
</dbReference>
<dbReference type="GO" id="GO:0004497">
    <property type="term" value="F:monooxygenase activity"/>
    <property type="evidence" value="ECO:0007669"/>
    <property type="project" value="TreeGrafter"/>
</dbReference>
<evidence type="ECO:0008006" key="4">
    <source>
        <dbReference type="Google" id="ProtNLM"/>
    </source>
</evidence>
<dbReference type="InterPro" id="IPR036188">
    <property type="entry name" value="FAD/NAD-bd_sf"/>
</dbReference>
<dbReference type="InterPro" id="IPR050982">
    <property type="entry name" value="Auxin_biosynth/cation_transpt"/>
</dbReference>
<evidence type="ECO:0000256" key="1">
    <source>
        <dbReference type="ARBA" id="ARBA00023002"/>
    </source>
</evidence>
<dbReference type="KEGG" id="abp:AGABI1DRAFT109041"/>
<dbReference type="HOGENOM" id="CLU_015676_1_0_1"/>
<dbReference type="EMBL" id="JH971405">
    <property type="protein sequence ID" value="EKM76126.1"/>
    <property type="molecule type" value="Genomic_DNA"/>
</dbReference>
<accession>K5WLH4</accession>
<keyword evidence="3" id="KW-1185">Reference proteome</keyword>
<evidence type="ECO:0000313" key="2">
    <source>
        <dbReference type="EMBL" id="EKM76126.1"/>
    </source>
</evidence>
<protein>
    <recommendedName>
        <fullName evidence="4">FAD/NAD(P)-binding domain-containing protein</fullName>
    </recommendedName>
</protein>
<dbReference type="OMA" id="TITHCEW"/>